<keyword evidence="4" id="KW-1185">Reference proteome</keyword>
<comment type="caution">
    <text evidence="3">The sequence shown here is derived from an EMBL/GenBank/DDBJ whole genome shotgun (WGS) entry which is preliminary data.</text>
</comment>
<gene>
    <name evidence="3" type="ORF">MANES_07G084800v8</name>
</gene>
<feature type="compositionally biased region" description="Basic and acidic residues" evidence="1">
    <location>
        <begin position="162"/>
        <end position="195"/>
    </location>
</feature>
<organism evidence="3 4">
    <name type="scientific">Manihot esculenta</name>
    <name type="common">Cassava</name>
    <name type="synonym">Jatropha manihot</name>
    <dbReference type="NCBI Taxonomy" id="3983"/>
    <lineage>
        <taxon>Eukaryota</taxon>
        <taxon>Viridiplantae</taxon>
        <taxon>Streptophyta</taxon>
        <taxon>Embryophyta</taxon>
        <taxon>Tracheophyta</taxon>
        <taxon>Spermatophyta</taxon>
        <taxon>Magnoliopsida</taxon>
        <taxon>eudicotyledons</taxon>
        <taxon>Gunneridae</taxon>
        <taxon>Pentapetalae</taxon>
        <taxon>rosids</taxon>
        <taxon>fabids</taxon>
        <taxon>Malpighiales</taxon>
        <taxon>Euphorbiaceae</taxon>
        <taxon>Crotonoideae</taxon>
        <taxon>Manihoteae</taxon>
        <taxon>Manihot</taxon>
    </lineage>
</organism>
<dbReference type="PROSITE" id="PS51354">
    <property type="entry name" value="GLUTAREDOXIN_2"/>
    <property type="match status" value="1"/>
</dbReference>
<evidence type="ECO:0000256" key="1">
    <source>
        <dbReference type="SAM" id="MobiDB-lite"/>
    </source>
</evidence>
<sequence length="359" mass="41202">MKGMKGKLFKKLKSIKPFGYVKQDRILLVNAADGFIETFPKSPGIDSPAQFTPKEPDQEKVEEAMVINQEPDIIDVAELMRGLEDDEMEIDDDICDKENIGPPIEVEDKLKTPFRRQTPLSEIDISSFRRPELSSGTILVPDLLAAFGQVVKEQVTMSEAESQTRTENENLERRETRRDLEKFEGEPPLKTRRIQDEDDDPLLSFEEKCPPGGNDSVILYTTTLRGIRKTFENCNSIRIILESFRVIFYERDVSMDKEFKEELWRVLESKVKPPRLFIKGRYIGGAEEILRLHEQGKFRILFKGVPIDHSTRPCEGCAGFRFVVCFHCRGSHRIVEDDGLSRRCHDCNENGLIICPLCC</sequence>
<dbReference type="PANTHER" id="PTHR45669">
    <property type="entry name" value="GLUTAREDOXIN DOMAIN-CONTAINING CYSTEINE-RICH PROTEIN CG12206-RELATED"/>
    <property type="match status" value="1"/>
</dbReference>
<protein>
    <recommendedName>
        <fullName evidence="2">Glutaredoxin domain-containing protein</fullName>
    </recommendedName>
</protein>
<dbReference type="InterPro" id="IPR036249">
    <property type="entry name" value="Thioredoxin-like_sf"/>
</dbReference>
<feature type="region of interest" description="Disordered" evidence="1">
    <location>
        <begin position="156"/>
        <end position="197"/>
    </location>
</feature>
<evidence type="ECO:0000313" key="4">
    <source>
        <dbReference type="Proteomes" id="UP000091857"/>
    </source>
</evidence>
<proteinExistence type="predicted"/>
<dbReference type="Pfam" id="PF00462">
    <property type="entry name" value="Glutaredoxin"/>
    <property type="match status" value="1"/>
</dbReference>
<feature type="domain" description="Glutaredoxin" evidence="2">
    <location>
        <begin position="217"/>
        <end position="283"/>
    </location>
</feature>
<dbReference type="EMBL" id="CM004393">
    <property type="protein sequence ID" value="OAY45708.1"/>
    <property type="molecule type" value="Genomic_DNA"/>
</dbReference>
<evidence type="ECO:0000313" key="3">
    <source>
        <dbReference type="EMBL" id="OAY45708.1"/>
    </source>
</evidence>
<dbReference type="Pfam" id="PF23733">
    <property type="entry name" value="GRXCR1-2_C"/>
    <property type="match status" value="1"/>
</dbReference>
<reference evidence="4" key="1">
    <citation type="journal article" date="2016" name="Nat. Biotechnol.">
        <title>Sequencing wild and cultivated cassava and related species reveals extensive interspecific hybridization and genetic diversity.</title>
        <authorList>
            <person name="Bredeson J.V."/>
            <person name="Lyons J.B."/>
            <person name="Prochnik S.E."/>
            <person name="Wu G.A."/>
            <person name="Ha C.M."/>
            <person name="Edsinger-Gonzales E."/>
            <person name="Grimwood J."/>
            <person name="Schmutz J."/>
            <person name="Rabbi I.Y."/>
            <person name="Egesi C."/>
            <person name="Nauluvula P."/>
            <person name="Lebot V."/>
            <person name="Ndunguru J."/>
            <person name="Mkamilo G."/>
            <person name="Bart R.S."/>
            <person name="Setter T.L."/>
            <person name="Gleadow R.M."/>
            <person name="Kulakow P."/>
            <person name="Ferguson M.E."/>
            <person name="Rounsley S."/>
            <person name="Rokhsar D.S."/>
        </authorList>
    </citation>
    <scope>NUCLEOTIDE SEQUENCE [LARGE SCALE GENOMIC DNA]</scope>
    <source>
        <strain evidence="4">cv. AM560-2</strain>
    </source>
</reference>
<dbReference type="SUPFAM" id="SSF52833">
    <property type="entry name" value="Thioredoxin-like"/>
    <property type="match status" value="1"/>
</dbReference>
<dbReference type="Proteomes" id="UP000091857">
    <property type="component" value="Chromosome 7"/>
</dbReference>
<name>A0A2C9VJR3_MANES</name>
<evidence type="ECO:0000259" key="2">
    <source>
        <dbReference type="Pfam" id="PF00462"/>
    </source>
</evidence>
<dbReference type="Gene3D" id="3.40.30.10">
    <property type="entry name" value="Glutaredoxin"/>
    <property type="match status" value="1"/>
</dbReference>
<dbReference type="PANTHER" id="PTHR45669:SF28">
    <property type="entry name" value="GLUTAREDOXIN DOMAIN-CONTAINING PROTEIN"/>
    <property type="match status" value="1"/>
</dbReference>
<dbReference type="CDD" id="cd03031">
    <property type="entry name" value="GRX_GRX_like"/>
    <property type="match status" value="1"/>
</dbReference>
<dbReference type="InterPro" id="IPR002109">
    <property type="entry name" value="Glutaredoxin"/>
</dbReference>
<dbReference type="AlphaFoldDB" id="A0A2C9VJR3"/>
<dbReference type="Gramene" id="Manes.07G084800.1.v8.1">
    <property type="protein sequence ID" value="Manes.07G084800.1.v8.1.CDS.1"/>
    <property type="gene ID" value="Manes.07G084800.v8.1"/>
</dbReference>
<accession>A0A2C9VJR3</accession>
<dbReference type="OrthoDB" id="423313at2759"/>